<reference evidence="3 4" key="1">
    <citation type="submission" date="2021-03" db="EMBL/GenBank/DDBJ databases">
        <title>Sequencing the genomes of 1000 actinobacteria strains.</title>
        <authorList>
            <person name="Klenk H.-P."/>
        </authorList>
    </citation>
    <scope>NUCLEOTIDE SEQUENCE [LARGE SCALE GENOMIC DNA]</scope>
    <source>
        <strain evidence="3 4">DSM 15797</strain>
    </source>
</reference>
<organism evidence="3 4">
    <name type="scientific">Paeniglutamicibacter kerguelensis</name>
    <dbReference type="NCBI Taxonomy" id="254788"/>
    <lineage>
        <taxon>Bacteria</taxon>
        <taxon>Bacillati</taxon>
        <taxon>Actinomycetota</taxon>
        <taxon>Actinomycetes</taxon>
        <taxon>Micrococcales</taxon>
        <taxon>Micrococcaceae</taxon>
        <taxon>Paeniglutamicibacter</taxon>
    </lineage>
</organism>
<evidence type="ECO:0000256" key="1">
    <source>
        <dbReference type="SAM" id="SignalP"/>
    </source>
</evidence>
<comment type="caution">
    <text evidence="3">The sequence shown here is derived from an EMBL/GenBank/DDBJ whole genome shotgun (WGS) entry which is preliminary data.</text>
</comment>
<evidence type="ECO:0000313" key="4">
    <source>
        <dbReference type="Proteomes" id="UP001296993"/>
    </source>
</evidence>
<protein>
    <recommendedName>
        <fullName evidence="5">DUF732 domain-containing protein</fullName>
    </recommendedName>
</protein>
<accession>A0ABS4XJ13</accession>
<proteinExistence type="predicted"/>
<dbReference type="Proteomes" id="UP001296993">
    <property type="component" value="Unassembled WGS sequence"/>
</dbReference>
<evidence type="ECO:0008006" key="5">
    <source>
        <dbReference type="Google" id="ProtNLM"/>
    </source>
</evidence>
<sequence>MPVLMSVLLLTATACGGSAEPEAAATPSASTVGEVAAAAGTSIPKPTAEQEAKLLDDIKKINPAFINRKTVDNARNQCTSILDESPEASLVRSVKARFEGLGVESVSDAEAKQLLKTIRTNGFCK</sequence>
<keyword evidence="1" id="KW-0732">Signal</keyword>
<gene>
    <name evidence="2" type="ORF">JOF47_003913</name>
    <name evidence="3" type="ORF">JOF47_003924</name>
</gene>
<feature type="signal peptide" evidence="1">
    <location>
        <begin position="1"/>
        <end position="19"/>
    </location>
</feature>
<name>A0ABS4XJ13_9MICC</name>
<dbReference type="EMBL" id="JAGIOF010000002">
    <property type="protein sequence ID" value="MBP2388351.1"/>
    <property type="molecule type" value="Genomic_DNA"/>
</dbReference>
<dbReference type="RefSeq" id="WP_377779895.1">
    <property type="nucleotide sequence ID" value="NZ_JBHUGC010000025.1"/>
</dbReference>
<dbReference type="EMBL" id="JAGIOF010000002">
    <property type="protein sequence ID" value="MBP2388340.1"/>
    <property type="molecule type" value="Genomic_DNA"/>
</dbReference>
<evidence type="ECO:0000313" key="3">
    <source>
        <dbReference type="EMBL" id="MBP2388351.1"/>
    </source>
</evidence>
<feature type="chain" id="PRO_5045032112" description="DUF732 domain-containing protein" evidence="1">
    <location>
        <begin position="20"/>
        <end position="125"/>
    </location>
</feature>
<evidence type="ECO:0000313" key="2">
    <source>
        <dbReference type="EMBL" id="MBP2388340.1"/>
    </source>
</evidence>
<keyword evidence="4" id="KW-1185">Reference proteome</keyword>